<evidence type="ECO:0000256" key="7">
    <source>
        <dbReference type="ARBA" id="ARBA00022989"/>
    </source>
</evidence>
<dbReference type="OrthoDB" id="4349881at2"/>
<comment type="catalytic activity">
    <reaction evidence="1">
        <text>ATP + protein L-histidine = ADP + protein N-phospho-L-histidine.</text>
        <dbReference type="EC" id="2.7.13.3"/>
    </reaction>
</comment>
<keyword evidence="5" id="KW-0812">Transmembrane</keyword>
<dbReference type="SUPFAM" id="SSF55874">
    <property type="entry name" value="ATPase domain of HSP90 chaperone/DNA topoisomerase II/histidine kinase"/>
    <property type="match status" value="1"/>
</dbReference>
<name>A0A1A8ZKC0_9ACTN</name>
<evidence type="ECO:0000256" key="4">
    <source>
        <dbReference type="ARBA" id="ARBA00022679"/>
    </source>
</evidence>
<evidence type="ECO:0000313" key="10">
    <source>
        <dbReference type="EMBL" id="SBT44305.1"/>
    </source>
</evidence>
<dbReference type="Pfam" id="PF02518">
    <property type="entry name" value="HATPase_c"/>
    <property type="match status" value="1"/>
</dbReference>
<evidence type="ECO:0000256" key="8">
    <source>
        <dbReference type="SAM" id="MobiDB-lite"/>
    </source>
</evidence>
<evidence type="ECO:0000256" key="1">
    <source>
        <dbReference type="ARBA" id="ARBA00000085"/>
    </source>
</evidence>
<dbReference type="Gene3D" id="3.30.565.10">
    <property type="entry name" value="Histidine kinase-like ATPase, C-terminal domain"/>
    <property type="match status" value="1"/>
</dbReference>
<dbReference type="EC" id="2.7.13.3" evidence="2"/>
<keyword evidence="11" id="KW-1185">Reference proteome</keyword>
<accession>A0A1A8ZKC0</accession>
<feature type="compositionally biased region" description="Pro residues" evidence="8">
    <location>
        <begin position="254"/>
        <end position="265"/>
    </location>
</feature>
<dbReference type="InterPro" id="IPR003594">
    <property type="entry name" value="HATPase_dom"/>
</dbReference>
<proteinExistence type="predicted"/>
<dbReference type="SMART" id="SM00387">
    <property type="entry name" value="HATPase_c"/>
    <property type="match status" value="1"/>
</dbReference>
<dbReference type="PROSITE" id="PS50109">
    <property type="entry name" value="HIS_KIN"/>
    <property type="match status" value="1"/>
</dbReference>
<feature type="region of interest" description="Disordered" evidence="8">
    <location>
        <begin position="1"/>
        <end position="30"/>
    </location>
</feature>
<protein>
    <recommendedName>
        <fullName evidence="2">histidine kinase</fullName>
        <ecNumber evidence="2">2.7.13.3</ecNumber>
    </recommendedName>
</protein>
<evidence type="ECO:0000256" key="6">
    <source>
        <dbReference type="ARBA" id="ARBA00022777"/>
    </source>
</evidence>
<dbReference type="RefSeq" id="WP_091193777.1">
    <property type="nucleotide sequence ID" value="NZ_LT594324.1"/>
</dbReference>
<dbReference type="AlphaFoldDB" id="A0A1A8ZKC0"/>
<dbReference type="InterPro" id="IPR050428">
    <property type="entry name" value="TCS_sensor_his_kinase"/>
</dbReference>
<keyword evidence="4" id="KW-0808">Transferase</keyword>
<keyword evidence="3" id="KW-0597">Phosphoprotein</keyword>
<dbReference type="PANTHER" id="PTHR45436:SF5">
    <property type="entry name" value="SENSOR HISTIDINE KINASE TRCS"/>
    <property type="match status" value="1"/>
</dbReference>
<organism evidence="10 11">
    <name type="scientific">Micromonospora narathiwatensis</name>
    <dbReference type="NCBI Taxonomy" id="299146"/>
    <lineage>
        <taxon>Bacteria</taxon>
        <taxon>Bacillati</taxon>
        <taxon>Actinomycetota</taxon>
        <taxon>Actinomycetes</taxon>
        <taxon>Micromonosporales</taxon>
        <taxon>Micromonosporaceae</taxon>
        <taxon>Micromonospora</taxon>
    </lineage>
</organism>
<dbReference type="GO" id="GO:0000160">
    <property type="term" value="P:phosphorelay signal transduction system"/>
    <property type="evidence" value="ECO:0007669"/>
    <property type="project" value="TreeGrafter"/>
</dbReference>
<evidence type="ECO:0000256" key="2">
    <source>
        <dbReference type="ARBA" id="ARBA00012438"/>
    </source>
</evidence>
<evidence type="ECO:0000313" key="11">
    <source>
        <dbReference type="Proteomes" id="UP000198765"/>
    </source>
</evidence>
<sequence length="363" mass="38394">MDPTVAHWSVAPQGTPQPPPPPPEEPAPDPWPAICEQFALRVLALAYQVGSHLAAVEADEQDPDRLERLYRIDHANTRIRRHAENLQVLLDRRVEDPDPRTVTLVDVIRAATSAVEHYPRVRVGHVVELAVVEFAADDLIRVLTELLDNASRFSPPAAPVLVSAFITEDGGVLLRIEDAGVGLHPDQLTQLNALLDGQPASPVTLDPTAHLGLAVVAHLAVAHQLRVTLTNRPSGGTTATVLVPGALLCEIPAEPGPDSAPPSPARPAGATDRRSTPTAARRGSAHSPTVRLAALGTPATEQQQPEPGLPTRVRRTVRDEAAAMPRPPADAGAGSPPEAWPDETAAFAAGVGDARNTTAEGRQ</sequence>
<dbReference type="EMBL" id="LT594324">
    <property type="protein sequence ID" value="SBT44305.1"/>
    <property type="molecule type" value="Genomic_DNA"/>
</dbReference>
<dbReference type="InterPro" id="IPR005467">
    <property type="entry name" value="His_kinase_dom"/>
</dbReference>
<dbReference type="GO" id="GO:0005886">
    <property type="term" value="C:plasma membrane"/>
    <property type="evidence" value="ECO:0007669"/>
    <property type="project" value="TreeGrafter"/>
</dbReference>
<feature type="compositionally biased region" description="Pro residues" evidence="8">
    <location>
        <begin position="15"/>
        <end position="30"/>
    </location>
</feature>
<dbReference type="GO" id="GO:0004673">
    <property type="term" value="F:protein histidine kinase activity"/>
    <property type="evidence" value="ECO:0007669"/>
    <property type="project" value="UniProtKB-EC"/>
</dbReference>
<dbReference type="Proteomes" id="UP000198765">
    <property type="component" value="Chromosome I"/>
</dbReference>
<feature type="domain" description="Histidine kinase" evidence="9">
    <location>
        <begin position="44"/>
        <end position="247"/>
    </location>
</feature>
<keyword evidence="6 10" id="KW-0418">Kinase</keyword>
<dbReference type="PANTHER" id="PTHR45436">
    <property type="entry name" value="SENSOR HISTIDINE KINASE YKOH"/>
    <property type="match status" value="1"/>
</dbReference>
<reference evidence="10 11" key="1">
    <citation type="submission" date="2016-06" db="EMBL/GenBank/DDBJ databases">
        <authorList>
            <person name="Kjaerup R.B."/>
            <person name="Dalgaard T.S."/>
            <person name="Juul-Madsen H.R."/>
        </authorList>
    </citation>
    <scope>NUCLEOTIDE SEQUENCE [LARGE SCALE GENOMIC DNA]</scope>
    <source>
        <strain evidence="10 11">DSM 45248</strain>
    </source>
</reference>
<evidence type="ECO:0000256" key="3">
    <source>
        <dbReference type="ARBA" id="ARBA00022553"/>
    </source>
</evidence>
<dbReference type="PATRIC" id="fig|299146.4.peg.2096"/>
<gene>
    <name evidence="10" type="ORF">GA0070621_2032</name>
</gene>
<evidence type="ECO:0000259" key="9">
    <source>
        <dbReference type="PROSITE" id="PS50109"/>
    </source>
</evidence>
<evidence type="ECO:0000256" key="5">
    <source>
        <dbReference type="ARBA" id="ARBA00022692"/>
    </source>
</evidence>
<keyword evidence="7" id="KW-1133">Transmembrane helix</keyword>
<dbReference type="InterPro" id="IPR036890">
    <property type="entry name" value="HATPase_C_sf"/>
</dbReference>
<keyword evidence="7" id="KW-0472">Membrane</keyword>
<feature type="region of interest" description="Disordered" evidence="8">
    <location>
        <begin position="252"/>
        <end position="363"/>
    </location>
</feature>